<accession>A0A939F1T0</accession>
<dbReference type="RefSeq" id="WP_206986685.1">
    <property type="nucleotide sequence ID" value="NZ_JAFLQZ010000023.1"/>
</dbReference>
<keyword evidence="2" id="KW-0812">Transmembrane</keyword>
<comment type="caution">
    <text evidence="3">The sequence shown here is derived from an EMBL/GenBank/DDBJ whole genome shotgun (WGS) entry which is preliminary data.</text>
</comment>
<organism evidence="3 4">
    <name type="scientific">Hymenobacter telluris</name>
    <dbReference type="NCBI Taxonomy" id="2816474"/>
    <lineage>
        <taxon>Bacteria</taxon>
        <taxon>Pseudomonadati</taxon>
        <taxon>Bacteroidota</taxon>
        <taxon>Cytophagia</taxon>
        <taxon>Cytophagales</taxon>
        <taxon>Hymenobacteraceae</taxon>
        <taxon>Hymenobacter</taxon>
    </lineage>
</organism>
<evidence type="ECO:0000313" key="4">
    <source>
        <dbReference type="Proteomes" id="UP000664144"/>
    </source>
</evidence>
<dbReference type="AlphaFoldDB" id="A0A939F1T0"/>
<dbReference type="EMBL" id="JAFLQZ010000023">
    <property type="protein sequence ID" value="MBO0360772.1"/>
    <property type="molecule type" value="Genomic_DNA"/>
</dbReference>
<protein>
    <submittedName>
        <fullName evidence="3">Uncharacterized protein</fullName>
    </submittedName>
</protein>
<feature type="transmembrane region" description="Helical" evidence="2">
    <location>
        <begin position="45"/>
        <end position="66"/>
    </location>
</feature>
<keyword evidence="2" id="KW-1133">Transmembrane helix</keyword>
<proteinExistence type="predicted"/>
<keyword evidence="2" id="KW-0472">Membrane</keyword>
<evidence type="ECO:0000313" key="3">
    <source>
        <dbReference type="EMBL" id="MBO0360772.1"/>
    </source>
</evidence>
<feature type="compositionally biased region" description="Polar residues" evidence="1">
    <location>
        <begin position="83"/>
        <end position="92"/>
    </location>
</feature>
<feature type="region of interest" description="Disordered" evidence="1">
    <location>
        <begin position="72"/>
        <end position="98"/>
    </location>
</feature>
<dbReference type="Proteomes" id="UP000664144">
    <property type="component" value="Unassembled WGS sequence"/>
</dbReference>
<reference evidence="3" key="1">
    <citation type="submission" date="2021-03" db="EMBL/GenBank/DDBJ databases">
        <authorList>
            <person name="Kim M.K."/>
        </authorList>
    </citation>
    <scope>NUCLEOTIDE SEQUENCE</scope>
    <source>
        <strain evidence="3">BT186</strain>
    </source>
</reference>
<evidence type="ECO:0000256" key="1">
    <source>
        <dbReference type="SAM" id="MobiDB-lite"/>
    </source>
</evidence>
<keyword evidence="4" id="KW-1185">Reference proteome</keyword>
<evidence type="ECO:0000256" key="2">
    <source>
        <dbReference type="SAM" id="Phobius"/>
    </source>
</evidence>
<gene>
    <name evidence="3" type="ORF">J0X19_22620</name>
</gene>
<feature type="transmembrane region" description="Helical" evidence="2">
    <location>
        <begin position="20"/>
        <end position="39"/>
    </location>
</feature>
<name>A0A939F1T0_9BACT</name>
<sequence>MEQSQKLTVWDRLKMPTPRFFRRVRAIGAALGALGMVLTTTQVPLPAIIITIGSYLILAGSVAAAISSVAVEPEMGTPPPPATRSTAQQQLSGPAATE</sequence>